<gene>
    <name evidence="2" type="ORF">UK23_31050</name>
</gene>
<reference evidence="2 3" key="1">
    <citation type="submission" date="2015-02" db="EMBL/GenBank/DDBJ databases">
        <authorList>
            <person name="Ju K.-S."/>
            <person name="Doroghazi J.R."/>
            <person name="Metcalf W."/>
        </authorList>
    </citation>
    <scope>NUCLEOTIDE SEQUENCE [LARGE SCALE GENOMIC DNA]</scope>
    <source>
        <strain evidence="2 3">NRRL B-16140</strain>
    </source>
</reference>
<dbReference type="EMBL" id="JYJG01000266">
    <property type="protein sequence ID" value="KJK43988.1"/>
    <property type="molecule type" value="Genomic_DNA"/>
</dbReference>
<feature type="compositionally biased region" description="Basic residues" evidence="1">
    <location>
        <begin position="61"/>
        <end position="70"/>
    </location>
</feature>
<organism evidence="2 3">
    <name type="scientific">Lentzea aerocolonigenes</name>
    <name type="common">Lechevalieria aerocolonigenes</name>
    <name type="synonym">Saccharothrix aerocolonigenes</name>
    <dbReference type="NCBI Taxonomy" id="68170"/>
    <lineage>
        <taxon>Bacteria</taxon>
        <taxon>Bacillati</taxon>
        <taxon>Actinomycetota</taxon>
        <taxon>Actinomycetes</taxon>
        <taxon>Pseudonocardiales</taxon>
        <taxon>Pseudonocardiaceae</taxon>
        <taxon>Lentzea</taxon>
    </lineage>
</organism>
<accession>A0A0F0GRG8</accession>
<protein>
    <submittedName>
        <fullName evidence="2">Uncharacterized protein</fullName>
    </submittedName>
</protein>
<feature type="region of interest" description="Disordered" evidence="1">
    <location>
        <begin position="44"/>
        <end position="70"/>
    </location>
</feature>
<evidence type="ECO:0000256" key="1">
    <source>
        <dbReference type="SAM" id="MobiDB-lite"/>
    </source>
</evidence>
<sequence>MVLIVATIVSKWQVEPVAGSPLETRASVNLTPLDLRLRLVRRASPGDAHEPPPIQAGGRLRPNRQKVWRI</sequence>
<keyword evidence="3" id="KW-1185">Reference proteome</keyword>
<proteinExistence type="predicted"/>
<dbReference type="PATRIC" id="fig|68170.10.peg.8055"/>
<evidence type="ECO:0000313" key="2">
    <source>
        <dbReference type="EMBL" id="KJK43988.1"/>
    </source>
</evidence>
<comment type="caution">
    <text evidence="2">The sequence shown here is derived from an EMBL/GenBank/DDBJ whole genome shotgun (WGS) entry which is preliminary data.</text>
</comment>
<dbReference type="AlphaFoldDB" id="A0A0F0GRG8"/>
<dbReference type="Proteomes" id="UP000033393">
    <property type="component" value="Unassembled WGS sequence"/>
</dbReference>
<evidence type="ECO:0000313" key="3">
    <source>
        <dbReference type="Proteomes" id="UP000033393"/>
    </source>
</evidence>
<name>A0A0F0GRG8_LENAE</name>